<gene>
    <name evidence="1" type="ORF">QAD02_023369</name>
</gene>
<keyword evidence="2" id="KW-1185">Reference proteome</keyword>
<proteinExistence type="predicted"/>
<organism evidence="1 2">
    <name type="scientific">Eretmocerus hayati</name>
    <dbReference type="NCBI Taxonomy" id="131215"/>
    <lineage>
        <taxon>Eukaryota</taxon>
        <taxon>Metazoa</taxon>
        <taxon>Ecdysozoa</taxon>
        <taxon>Arthropoda</taxon>
        <taxon>Hexapoda</taxon>
        <taxon>Insecta</taxon>
        <taxon>Pterygota</taxon>
        <taxon>Neoptera</taxon>
        <taxon>Endopterygota</taxon>
        <taxon>Hymenoptera</taxon>
        <taxon>Apocrita</taxon>
        <taxon>Proctotrupomorpha</taxon>
        <taxon>Chalcidoidea</taxon>
        <taxon>Aphelinidae</taxon>
        <taxon>Aphelininae</taxon>
        <taxon>Eretmocerus</taxon>
    </lineage>
</organism>
<evidence type="ECO:0000313" key="2">
    <source>
        <dbReference type="Proteomes" id="UP001239111"/>
    </source>
</evidence>
<dbReference type="Proteomes" id="UP001239111">
    <property type="component" value="Chromosome 1"/>
</dbReference>
<dbReference type="EMBL" id="CM056741">
    <property type="protein sequence ID" value="KAJ8687575.1"/>
    <property type="molecule type" value="Genomic_DNA"/>
</dbReference>
<name>A0ACC2PVY0_9HYME</name>
<evidence type="ECO:0000313" key="1">
    <source>
        <dbReference type="EMBL" id="KAJ8687575.1"/>
    </source>
</evidence>
<accession>A0ACC2PVY0</accession>
<reference evidence="1" key="1">
    <citation type="submission" date="2023-04" db="EMBL/GenBank/DDBJ databases">
        <title>A chromosome-level genome assembly of the parasitoid wasp Eretmocerus hayati.</title>
        <authorList>
            <person name="Zhong Y."/>
            <person name="Liu S."/>
            <person name="Liu Y."/>
        </authorList>
    </citation>
    <scope>NUCLEOTIDE SEQUENCE</scope>
    <source>
        <strain evidence="1">ZJU_SS_LIU_2023</strain>
    </source>
</reference>
<comment type="caution">
    <text evidence="1">The sequence shown here is derived from an EMBL/GenBank/DDBJ whole genome shotgun (WGS) entry which is preliminary data.</text>
</comment>
<protein>
    <submittedName>
        <fullName evidence="1">Uncharacterized protein</fullName>
    </submittedName>
</protein>
<sequence length="523" mass="58442">MLSAIWRRNWALRLSIVLNVCVLLYVCAHFGAVPGSWVEDSSNWPSSSQPDLLYGGGTAAAGRPNSTAASPTHIDHIADRVKQLLAQQQQQQEQLPQQQALVADAKLPGNSLAGPSNGDDNKTGNEIAGNVEIAKPNGVNQTVISKVKKELTLQEAILCNDKSMERKTAQRGDYWVLYNYVPMSSRVHCWESVTYTTHADYTFLDNLEPLLDRWRAPISIALHAPGSDFPPTVEAIKYARTCNPLVAQLVTFHVYFSSKHVPKEIPPGNKVASEKANCSLPAPWLNVSTGRMYKTQHKLLYPVNVGRNVARESAPTRYILASDIELYPSPQLPQNFLEMIRKADQQPALARSNPKVFVLSIFEVDEKSKPPANKTSLMQMLKAGSAIPFHKKLCAGCHNVPRSKEWQEAPETNGLHVFHIGKRIGSFVHWEPIYIGTNDDPMYDERLSWEGKSDKMTQGYALCVLDYDFLILDNAFLVHRPGIKIYRKDSYRDTLTAKTNILIKKIIVPELKVLYGTRKGCAV</sequence>